<reference evidence="1" key="1">
    <citation type="submission" date="2022-07" db="EMBL/GenBank/DDBJ databases">
        <title>Genome Sequence of Lecanicillium saksenae.</title>
        <authorList>
            <person name="Buettner E."/>
        </authorList>
    </citation>
    <scope>NUCLEOTIDE SEQUENCE</scope>
    <source>
        <strain evidence="1">VT-O1</strain>
    </source>
</reference>
<accession>A0ACC1R9S5</accession>
<evidence type="ECO:0000313" key="2">
    <source>
        <dbReference type="Proteomes" id="UP001148737"/>
    </source>
</evidence>
<organism evidence="1 2">
    <name type="scientific">Lecanicillium saksenae</name>
    <dbReference type="NCBI Taxonomy" id="468837"/>
    <lineage>
        <taxon>Eukaryota</taxon>
        <taxon>Fungi</taxon>
        <taxon>Dikarya</taxon>
        <taxon>Ascomycota</taxon>
        <taxon>Pezizomycotina</taxon>
        <taxon>Sordariomycetes</taxon>
        <taxon>Hypocreomycetidae</taxon>
        <taxon>Hypocreales</taxon>
        <taxon>Cordycipitaceae</taxon>
        <taxon>Lecanicillium</taxon>
    </lineage>
</organism>
<keyword evidence="2" id="KW-1185">Reference proteome</keyword>
<protein>
    <submittedName>
        <fullName evidence="1">Uncharacterized protein</fullName>
    </submittedName>
</protein>
<gene>
    <name evidence="1" type="ORF">NLG97_g755</name>
</gene>
<name>A0ACC1R9S5_9HYPO</name>
<comment type="caution">
    <text evidence="1">The sequence shown here is derived from an EMBL/GenBank/DDBJ whole genome shotgun (WGS) entry which is preliminary data.</text>
</comment>
<dbReference type="Proteomes" id="UP001148737">
    <property type="component" value="Unassembled WGS sequence"/>
</dbReference>
<sequence length="432" mass="47169">MALEITTFNIIIASFGTWATGFALFSHILKDRYYLSEALLSFLAGAFYVLVLHLLGLQDYVQFAENASSVSLDFSRIVLGVQLVLAGVQLPAGYLRTEIKSLGVLLGPGMASMWTCSSLSIWWLVPNIKVLYAMAIAACVTPTDPVLSDCIVKVAESGANDGLGYPFLFFALYIIQYTGGDGSVDAGGGLWKAAGQFLGETCGFVVLLSIIYGWCVGTAARRLLRWAKTNNLIDRESFLVFAILMAMLISGTCGMVGSDDVLACFVAGNALTDDDWFRLETLEDSVQPTVDMVMNMAIFMWLGAACPWAKFWHNDVISFPGLMALACLVLLVRRLPIILSMHKHIRQIENVSQAAFMGYFGPIGVSAIFYLYVGVNFLRTELSGDDLRPEAEQLEEAMTVVVWFLVTCSVVNNSWFDGTTAELLGAAVDETQ</sequence>
<dbReference type="EMBL" id="JANAKD010000029">
    <property type="protein sequence ID" value="KAJ3498898.1"/>
    <property type="molecule type" value="Genomic_DNA"/>
</dbReference>
<proteinExistence type="predicted"/>
<evidence type="ECO:0000313" key="1">
    <source>
        <dbReference type="EMBL" id="KAJ3498898.1"/>
    </source>
</evidence>